<dbReference type="AlphaFoldDB" id="A0A6J4TT50"/>
<sequence>MSHPDDAFATRAVHAGLEPDPSYGSVIPAIHQTSTYAQRAPGDFVEDFDYSRSANPTRAALERALGELEGGLGTAFSSGMAATHAVLTAAARAGAHVILPGDLYGGTYRLVDKVLTRWGLEYDMVDQTDPDAVAALIRPETALIWVETPTNPNLNVVDVEAIVARKAHALVAVDNTFATPVVQRPLELGADVVVHSTTKYLGGHSDTVGGAVIAADPAFHEQVRFVQNAIGAVPGPFDCFLVHRGLRTLHLRVAAHTASARAVADWLVEQPGVSDVRWPGYGGMVAFRHPDAVRIASSTRLFTLAESLGGVESLIEVPQAMTHQSVEGSAAAVPADLVRLSCGIEAPEDLVADLAAALAATREPLAAAR</sequence>
<dbReference type="InterPro" id="IPR054542">
    <property type="entry name" value="Cys_met_metab_PP"/>
</dbReference>
<dbReference type="GO" id="GO:0003962">
    <property type="term" value="F:cystathionine gamma-synthase activity"/>
    <property type="evidence" value="ECO:0007669"/>
    <property type="project" value="TreeGrafter"/>
</dbReference>
<dbReference type="SUPFAM" id="SSF53383">
    <property type="entry name" value="PLP-dependent transferases"/>
    <property type="match status" value="1"/>
</dbReference>
<evidence type="ECO:0000256" key="2">
    <source>
        <dbReference type="ARBA" id="ARBA00009077"/>
    </source>
</evidence>
<dbReference type="GO" id="GO:0030170">
    <property type="term" value="F:pyridoxal phosphate binding"/>
    <property type="evidence" value="ECO:0007669"/>
    <property type="project" value="InterPro"/>
</dbReference>
<gene>
    <name evidence="6" type="ORF">AVDCRST_MAG30-3759</name>
</gene>
<evidence type="ECO:0000313" key="6">
    <source>
        <dbReference type="EMBL" id="CAA9530811.1"/>
    </source>
</evidence>
<dbReference type="InterPro" id="IPR015424">
    <property type="entry name" value="PyrdxlP-dep_Trfase"/>
</dbReference>
<evidence type="ECO:0000256" key="4">
    <source>
        <dbReference type="PIRSR" id="PIRSR001434-2"/>
    </source>
</evidence>
<feature type="modified residue" description="N6-(pyridoxal phosphate)lysine" evidence="4">
    <location>
        <position position="199"/>
    </location>
</feature>
<name>A0A6J4TT50_9ACTN</name>
<dbReference type="EC" id="4.4.1.1" evidence="6"/>
<dbReference type="GO" id="GO:0019343">
    <property type="term" value="P:cysteine biosynthetic process via cystathionine"/>
    <property type="evidence" value="ECO:0007669"/>
    <property type="project" value="TreeGrafter"/>
</dbReference>
<organism evidence="6">
    <name type="scientific">uncultured Solirubrobacteraceae bacterium</name>
    <dbReference type="NCBI Taxonomy" id="1162706"/>
    <lineage>
        <taxon>Bacteria</taxon>
        <taxon>Bacillati</taxon>
        <taxon>Actinomycetota</taxon>
        <taxon>Thermoleophilia</taxon>
        <taxon>Solirubrobacterales</taxon>
        <taxon>Solirubrobacteraceae</taxon>
        <taxon>environmental samples</taxon>
    </lineage>
</organism>
<dbReference type="PANTHER" id="PTHR11808">
    <property type="entry name" value="TRANS-SULFURATION ENZYME FAMILY MEMBER"/>
    <property type="match status" value="1"/>
</dbReference>
<dbReference type="GO" id="GO:0005737">
    <property type="term" value="C:cytoplasm"/>
    <property type="evidence" value="ECO:0007669"/>
    <property type="project" value="TreeGrafter"/>
</dbReference>
<dbReference type="CDD" id="cd00614">
    <property type="entry name" value="CGS_like"/>
    <property type="match status" value="1"/>
</dbReference>
<dbReference type="PANTHER" id="PTHR11808:SF15">
    <property type="entry name" value="CYSTATHIONINE GAMMA-LYASE"/>
    <property type="match status" value="1"/>
</dbReference>
<evidence type="ECO:0000256" key="3">
    <source>
        <dbReference type="ARBA" id="ARBA00022898"/>
    </source>
</evidence>
<dbReference type="PIRSF" id="PIRSF001434">
    <property type="entry name" value="CGS"/>
    <property type="match status" value="1"/>
</dbReference>
<dbReference type="GO" id="GO:0004123">
    <property type="term" value="F:cystathionine gamma-lyase activity"/>
    <property type="evidence" value="ECO:0007669"/>
    <property type="project" value="TreeGrafter"/>
</dbReference>
<keyword evidence="3 4" id="KW-0663">Pyridoxal phosphate</keyword>
<keyword evidence="6" id="KW-0456">Lyase</keyword>
<reference evidence="6" key="1">
    <citation type="submission" date="2020-02" db="EMBL/GenBank/DDBJ databases">
        <authorList>
            <person name="Meier V. D."/>
        </authorList>
    </citation>
    <scope>NUCLEOTIDE SEQUENCE</scope>
    <source>
        <strain evidence="6">AVDCRST_MAG30</strain>
    </source>
</reference>
<dbReference type="GO" id="GO:0019346">
    <property type="term" value="P:transsulfuration"/>
    <property type="evidence" value="ECO:0007669"/>
    <property type="project" value="InterPro"/>
</dbReference>
<dbReference type="InterPro" id="IPR000277">
    <property type="entry name" value="Cys/Met-Metab_PyrdxlP-dep_enz"/>
</dbReference>
<comment type="similarity">
    <text evidence="2 5">Belongs to the trans-sulfuration enzymes family.</text>
</comment>
<proteinExistence type="inferred from homology"/>
<dbReference type="EMBL" id="CADCVS010000496">
    <property type="protein sequence ID" value="CAA9530811.1"/>
    <property type="molecule type" value="Genomic_DNA"/>
</dbReference>
<evidence type="ECO:0000256" key="5">
    <source>
        <dbReference type="RuleBase" id="RU362118"/>
    </source>
</evidence>
<protein>
    <submittedName>
        <fullName evidence="6">Cystathionine gamma-lyase</fullName>
        <ecNumber evidence="6">4.4.1.1</ecNumber>
    </submittedName>
</protein>
<dbReference type="Gene3D" id="3.40.640.10">
    <property type="entry name" value="Type I PLP-dependent aspartate aminotransferase-like (Major domain)"/>
    <property type="match status" value="1"/>
</dbReference>
<evidence type="ECO:0000256" key="1">
    <source>
        <dbReference type="ARBA" id="ARBA00001933"/>
    </source>
</evidence>
<dbReference type="FunFam" id="3.40.640.10:FF:000009">
    <property type="entry name" value="Cystathionine gamma-synthase homolog"/>
    <property type="match status" value="1"/>
</dbReference>
<dbReference type="Pfam" id="PF01053">
    <property type="entry name" value="Cys_Met_Meta_PP"/>
    <property type="match status" value="1"/>
</dbReference>
<accession>A0A6J4TT50</accession>
<comment type="cofactor">
    <cofactor evidence="1 5">
        <name>pyridoxal 5'-phosphate</name>
        <dbReference type="ChEBI" id="CHEBI:597326"/>
    </cofactor>
</comment>
<dbReference type="InterPro" id="IPR015422">
    <property type="entry name" value="PyrdxlP-dep_Trfase_small"/>
</dbReference>
<dbReference type="InterPro" id="IPR015421">
    <property type="entry name" value="PyrdxlP-dep_Trfase_major"/>
</dbReference>
<dbReference type="Gene3D" id="3.90.1150.10">
    <property type="entry name" value="Aspartate Aminotransferase, domain 1"/>
    <property type="match status" value="2"/>
</dbReference>
<dbReference type="PROSITE" id="PS00868">
    <property type="entry name" value="CYS_MET_METAB_PP"/>
    <property type="match status" value="1"/>
</dbReference>